<evidence type="ECO:0008006" key="4">
    <source>
        <dbReference type="Google" id="ProtNLM"/>
    </source>
</evidence>
<dbReference type="Proteomes" id="UP000177707">
    <property type="component" value="Unassembled WGS sequence"/>
</dbReference>
<dbReference type="STRING" id="1802758.A3A96_01115"/>
<proteinExistence type="predicted"/>
<dbReference type="AlphaFoldDB" id="A0A1G2TYS1"/>
<evidence type="ECO:0000313" key="3">
    <source>
        <dbReference type="Proteomes" id="UP000177707"/>
    </source>
</evidence>
<evidence type="ECO:0000313" key="2">
    <source>
        <dbReference type="EMBL" id="OHB02456.1"/>
    </source>
</evidence>
<dbReference type="PANTHER" id="PTHR46401">
    <property type="entry name" value="GLYCOSYLTRANSFERASE WBBK-RELATED"/>
    <property type="match status" value="1"/>
</dbReference>
<comment type="caution">
    <text evidence="2">The sequence shown here is derived from an EMBL/GenBank/DDBJ whole genome shotgun (WGS) entry which is preliminary data.</text>
</comment>
<organism evidence="2 3">
    <name type="scientific">Candidatus Zambryskibacteria bacterium RIFCSPLOWO2_01_FULL_39_39</name>
    <dbReference type="NCBI Taxonomy" id="1802758"/>
    <lineage>
        <taxon>Bacteria</taxon>
        <taxon>Candidatus Zambryskiibacteriota</taxon>
    </lineage>
</organism>
<gene>
    <name evidence="2" type="ORF">A3A96_01115</name>
</gene>
<sequence length="352" mass="40929">MQKSLKKFSKKFRINMKKRMKILITTGIYPPKIGGPAQYALNLKESFERMGHFVYIKTFNIENSLPTGIRHIFFFIKIIPAVLRADVIFALDTFSVGLPTSMASGLFGKKMIIRTGGDFLWEQYIERTGRKILLRNFYSTERSNLSFKEKLVFRLTKWTLHNTVHIIFSTDWQRDIFINAYNLDKSKTSIVENYYGHKEEDIEPTAKEFIGSTRKLVGKNLDTLENVFKKIQKDNPEVSLFFANLPFGELMQRMKNSYAVILVSFGDISPNMILDAIRLNRPFICTREVGMYERIKDAGIFVDPLNENEIEAAILNLLTENGYKKAKEKVRNFNFVHTWEQIADEFLNVLII</sequence>
<dbReference type="GO" id="GO:0016757">
    <property type="term" value="F:glycosyltransferase activity"/>
    <property type="evidence" value="ECO:0007669"/>
    <property type="project" value="TreeGrafter"/>
</dbReference>
<dbReference type="GO" id="GO:0009103">
    <property type="term" value="P:lipopolysaccharide biosynthetic process"/>
    <property type="evidence" value="ECO:0007669"/>
    <property type="project" value="TreeGrafter"/>
</dbReference>
<reference evidence="2 3" key="1">
    <citation type="journal article" date="2016" name="Nat. Commun.">
        <title>Thousands of microbial genomes shed light on interconnected biogeochemical processes in an aquifer system.</title>
        <authorList>
            <person name="Anantharaman K."/>
            <person name="Brown C.T."/>
            <person name="Hug L.A."/>
            <person name="Sharon I."/>
            <person name="Castelle C.J."/>
            <person name="Probst A.J."/>
            <person name="Thomas B.C."/>
            <person name="Singh A."/>
            <person name="Wilkins M.J."/>
            <person name="Karaoz U."/>
            <person name="Brodie E.L."/>
            <person name="Williams K.H."/>
            <person name="Hubbard S.S."/>
            <person name="Banfield J.F."/>
        </authorList>
    </citation>
    <scope>NUCLEOTIDE SEQUENCE [LARGE SCALE GENOMIC DNA]</scope>
</reference>
<dbReference type="Gene3D" id="3.40.50.2000">
    <property type="entry name" value="Glycogen Phosphorylase B"/>
    <property type="match status" value="2"/>
</dbReference>
<name>A0A1G2TYS1_9BACT</name>
<evidence type="ECO:0000256" key="1">
    <source>
        <dbReference type="ARBA" id="ARBA00022679"/>
    </source>
</evidence>
<accession>A0A1G2TYS1</accession>
<dbReference type="EMBL" id="MHWB01000004">
    <property type="protein sequence ID" value="OHB02456.1"/>
    <property type="molecule type" value="Genomic_DNA"/>
</dbReference>
<dbReference type="PANTHER" id="PTHR46401:SF2">
    <property type="entry name" value="GLYCOSYLTRANSFERASE WBBK-RELATED"/>
    <property type="match status" value="1"/>
</dbReference>
<protein>
    <recommendedName>
        <fullName evidence="4">Glycosyl transferase family 1 domain-containing protein</fullName>
    </recommendedName>
</protein>
<keyword evidence="1" id="KW-0808">Transferase</keyword>
<dbReference type="CDD" id="cd03801">
    <property type="entry name" value="GT4_PimA-like"/>
    <property type="match status" value="1"/>
</dbReference>
<dbReference type="SUPFAM" id="SSF53756">
    <property type="entry name" value="UDP-Glycosyltransferase/glycogen phosphorylase"/>
    <property type="match status" value="1"/>
</dbReference>